<keyword evidence="3" id="KW-1185">Reference proteome</keyword>
<dbReference type="Proteomes" id="UP000269221">
    <property type="component" value="Unassembled WGS sequence"/>
</dbReference>
<reference evidence="2 3" key="1">
    <citation type="submission" date="2018-07" db="EMBL/GenBank/DDBJ databases">
        <title>A high quality draft genome assembly of the barn swallow (H. rustica rustica).</title>
        <authorList>
            <person name="Formenti G."/>
            <person name="Chiara M."/>
            <person name="Poveda L."/>
            <person name="Francoijs K.-J."/>
            <person name="Bonisoli-Alquati A."/>
            <person name="Canova L."/>
            <person name="Gianfranceschi L."/>
            <person name="Horner D.S."/>
            <person name="Saino N."/>
        </authorList>
    </citation>
    <scope>NUCLEOTIDE SEQUENCE [LARGE SCALE GENOMIC DNA]</scope>
    <source>
        <strain evidence="2">Chelidonia</strain>
        <tissue evidence="2">Blood</tissue>
    </source>
</reference>
<comment type="caution">
    <text evidence="2">The sequence shown here is derived from an EMBL/GenBank/DDBJ whole genome shotgun (WGS) entry which is preliminary data.</text>
</comment>
<feature type="region of interest" description="Disordered" evidence="1">
    <location>
        <begin position="1"/>
        <end position="28"/>
    </location>
</feature>
<sequence>MATGSIGEMVKQERNSVDRTDSQGRSSIAERKRSLHLDELLFICTVCLQRDLAKKSCEYSHVGCPGLETYFIDMMRYVKRIITLWLNLWKGQNL</sequence>
<name>A0A3M0JVP3_HIRRU</name>
<proteinExistence type="predicted"/>
<gene>
    <name evidence="2" type="ORF">DUI87_18237</name>
</gene>
<organism evidence="2 3">
    <name type="scientific">Hirundo rustica rustica</name>
    <dbReference type="NCBI Taxonomy" id="333673"/>
    <lineage>
        <taxon>Eukaryota</taxon>
        <taxon>Metazoa</taxon>
        <taxon>Chordata</taxon>
        <taxon>Craniata</taxon>
        <taxon>Vertebrata</taxon>
        <taxon>Euteleostomi</taxon>
        <taxon>Archelosauria</taxon>
        <taxon>Archosauria</taxon>
        <taxon>Dinosauria</taxon>
        <taxon>Saurischia</taxon>
        <taxon>Theropoda</taxon>
        <taxon>Coelurosauria</taxon>
        <taxon>Aves</taxon>
        <taxon>Neognathae</taxon>
        <taxon>Neoaves</taxon>
        <taxon>Telluraves</taxon>
        <taxon>Australaves</taxon>
        <taxon>Passeriformes</taxon>
        <taxon>Sylvioidea</taxon>
        <taxon>Hirundinidae</taxon>
        <taxon>Hirundo</taxon>
    </lineage>
</organism>
<dbReference type="EMBL" id="QRBI01000123">
    <property type="protein sequence ID" value="RMC05056.1"/>
    <property type="molecule type" value="Genomic_DNA"/>
</dbReference>
<evidence type="ECO:0000313" key="2">
    <source>
        <dbReference type="EMBL" id="RMC05056.1"/>
    </source>
</evidence>
<accession>A0A3M0JVP3</accession>
<dbReference type="AlphaFoldDB" id="A0A3M0JVP3"/>
<protein>
    <submittedName>
        <fullName evidence="2">Uncharacterized protein</fullName>
    </submittedName>
</protein>
<evidence type="ECO:0000313" key="3">
    <source>
        <dbReference type="Proteomes" id="UP000269221"/>
    </source>
</evidence>
<evidence type="ECO:0000256" key="1">
    <source>
        <dbReference type="SAM" id="MobiDB-lite"/>
    </source>
</evidence>
<feature type="compositionally biased region" description="Basic and acidic residues" evidence="1">
    <location>
        <begin position="10"/>
        <end position="28"/>
    </location>
</feature>